<proteinExistence type="predicted"/>
<evidence type="ECO:0000313" key="3">
    <source>
        <dbReference type="Proteomes" id="UP000004994"/>
    </source>
</evidence>
<feature type="coiled-coil region" evidence="1">
    <location>
        <begin position="278"/>
        <end position="305"/>
    </location>
</feature>
<dbReference type="PANTHER" id="PTHR33499:SF43">
    <property type="entry name" value="TRANSPOSASE, PTTA_EN_SPM, PLANT"/>
    <property type="match status" value="1"/>
</dbReference>
<reference evidence="2" key="2">
    <citation type="submission" date="2019-01" db="UniProtKB">
        <authorList>
            <consortium name="EnsemblPlants"/>
        </authorList>
    </citation>
    <scope>IDENTIFICATION</scope>
    <source>
        <strain evidence="2">cv. Heinz 1706</strain>
    </source>
</reference>
<dbReference type="PaxDb" id="4081-Solyc12g082720.1.1"/>
<reference evidence="2" key="1">
    <citation type="journal article" date="2012" name="Nature">
        <title>The tomato genome sequence provides insights into fleshy fruit evolution.</title>
        <authorList>
            <consortium name="Tomato Genome Consortium"/>
        </authorList>
    </citation>
    <scope>NUCLEOTIDE SEQUENCE [LARGE SCALE GENOMIC DNA]</scope>
    <source>
        <strain evidence="2">cv. Heinz 1706</strain>
    </source>
</reference>
<sequence length="426" mass="50201">MLDTFQLPDIQHNRDTILQTAKNLYRYRRSRHHDHFNKFSTKEESLQNIPTDVNETEWKFLVDYFSSDEFKKMSERNKNNKAKQEVNHICGRKTFQAVSYEARNTTTGKEPNFQKLWEITHMKPNGQWVTSPSAEVNGKVKDVIAEKIQDIDKGTDVDPIINAAFVKSASRISRNEIQEQLRAQQKEAEEERYKRESVEIKLMEVKNQLEEERKNREVMEFRLVHDQKLLKESMMALVSHLKNPKNDLPASIFNIFTTSTTSNETSSACLMNNNWEDLHVKKNQESQMQKELDNLKDVLNFEKQNLEMAIYDCDKFNTLCNEKDVELKATLTEKRNLEMWLPNVEFSRLKENYSERIGRTQIIRIVFDKIHEELKARCMLRTVEETKKRLLSEKLSLEEKIVEIEKKKSSEVCFLNISCFTPSSKS</sequence>
<accession>A0A3Q7JBG2</accession>
<dbReference type="EnsemblPlants" id="Solyc10g050325.1.1">
    <property type="protein sequence ID" value="Solyc10g050325.1.1"/>
    <property type="gene ID" value="Solyc10g050325.1"/>
</dbReference>
<dbReference type="AlphaFoldDB" id="A0A3Q7JBG2"/>
<dbReference type="Proteomes" id="UP000004994">
    <property type="component" value="Chromosome 10"/>
</dbReference>
<evidence type="ECO:0000313" key="2">
    <source>
        <dbReference type="EnsemblPlants" id="Solyc10g050325.1.1"/>
    </source>
</evidence>
<organism evidence="2">
    <name type="scientific">Solanum lycopersicum</name>
    <name type="common">Tomato</name>
    <name type="synonym">Lycopersicon esculentum</name>
    <dbReference type="NCBI Taxonomy" id="4081"/>
    <lineage>
        <taxon>Eukaryota</taxon>
        <taxon>Viridiplantae</taxon>
        <taxon>Streptophyta</taxon>
        <taxon>Embryophyta</taxon>
        <taxon>Tracheophyta</taxon>
        <taxon>Spermatophyta</taxon>
        <taxon>Magnoliopsida</taxon>
        <taxon>eudicotyledons</taxon>
        <taxon>Gunneridae</taxon>
        <taxon>Pentapetalae</taxon>
        <taxon>asterids</taxon>
        <taxon>lamiids</taxon>
        <taxon>Solanales</taxon>
        <taxon>Solanaceae</taxon>
        <taxon>Solanoideae</taxon>
        <taxon>Solaneae</taxon>
        <taxon>Solanum</taxon>
        <taxon>Solanum subgen. Lycopersicon</taxon>
    </lineage>
</organism>
<dbReference type="STRING" id="4081.A0A3Q7JBG2"/>
<dbReference type="Pfam" id="PF03004">
    <property type="entry name" value="Transposase_24"/>
    <property type="match status" value="1"/>
</dbReference>
<dbReference type="InterPro" id="IPR004252">
    <property type="entry name" value="Probable_transposase_24"/>
</dbReference>
<dbReference type="PANTHER" id="PTHR33499">
    <property type="entry name" value="OS12G0282400 PROTEIN-RELATED"/>
    <property type="match status" value="1"/>
</dbReference>
<feature type="coiled-coil region" evidence="1">
    <location>
        <begin position="380"/>
        <end position="407"/>
    </location>
</feature>
<name>A0A3Q7JBG2_SOLLC</name>
<dbReference type="OMA" id="SYEARNT"/>
<dbReference type="Gramene" id="Solyc10g050325.1.1">
    <property type="protein sequence ID" value="Solyc10g050325.1.1"/>
    <property type="gene ID" value="Solyc10g050325.1"/>
</dbReference>
<feature type="coiled-coil region" evidence="1">
    <location>
        <begin position="174"/>
        <end position="222"/>
    </location>
</feature>
<protein>
    <submittedName>
        <fullName evidence="2">Uncharacterized protein</fullName>
    </submittedName>
</protein>
<keyword evidence="1" id="KW-0175">Coiled coil</keyword>
<keyword evidence="3" id="KW-1185">Reference proteome</keyword>
<dbReference type="InParanoid" id="A0A3Q7JBG2"/>
<evidence type="ECO:0000256" key="1">
    <source>
        <dbReference type="SAM" id="Coils"/>
    </source>
</evidence>